<dbReference type="PANTHER" id="PTHR13789:SF309">
    <property type="entry name" value="PUTATIVE (AFU_ORTHOLOGUE AFUA_6G14510)-RELATED"/>
    <property type="match status" value="1"/>
</dbReference>
<keyword evidence="5" id="KW-1185">Reference proteome</keyword>
<feature type="domain" description="FAD-binding" evidence="3">
    <location>
        <begin position="4"/>
        <end position="327"/>
    </location>
</feature>
<dbReference type="PRINTS" id="PR00420">
    <property type="entry name" value="RNGMNOXGNASE"/>
</dbReference>
<evidence type="ECO:0000313" key="4">
    <source>
        <dbReference type="EMBL" id="SMB97479.1"/>
    </source>
</evidence>
<dbReference type="EMBL" id="FWWU01000011">
    <property type="protein sequence ID" value="SMB97479.1"/>
    <property type="molecule type" value="Genomic_DNA"/>
</dbReference>
<proteinExistence type="predicted"/>
<dbReference type="GO" id="GO:0071949">
    <property type="term" value="F:FAD binding"/>
    <property type="evidence" value="ECO:0007669"/>
    <property type="project" value="InterPro"/>
</dbReference>
<dbReference type="GO" id="GO:0004497">
    <property type="term" value="F:monooxygenase activity"/>
    <property type="evidence" value="ECO:0007669"/>
    <property type="project" value="UniProtKB-KW"/>
</dbReference>
<sequence length="373" mass="39962">MTRHVLIVGAGISGLTLAQALQQAGIQVTLIEKVAAFRPVGAGLILSVNALQVLQRLSLMEGLQDVGRQLTGAVLTDVLGRPLQTLHYPEYGSAVALHRADLQARLSHGLQQDIRFGTTVGAIRQRPGGVVVTLSDASVHSVDCVVGADGVHSAIRQLTFGDVGLRYAGYTSYRFVTQTEWEGTTAAEMWGRGRRLGLVPLSGNRVYCYVTANAREGATELVGNSVDALRALCRDFQGPALGMLKVLPATTPVIRTDIHEVNLNDWAQGHVALIGDAAHAMTPNLGQGAAMGIEDAFVLGRALASGRTVVEALKTYERLRQRRVRKIQLASRQMGLLGQLESPWLSTAARVLMRATPPALSQRATRALLTFPS</sequence>
<dbReference type="Gene3D" id="3.50.50.60">
    <property type="entry name" value="FAD/NAD(P)-binding domain"/>
    <property type="match status" value="1"/>
</dbReference>
<dbReference type="InterPro" id="IPR036188">
    <property type="entry name" value="FAD/NAD-bd_sf"/>
</dbReference>
<evidence type="ECO:0000313" key="5">
    <source>
        <dbReference type="Proteomes" id="UP000192582"/>
    </source>
</evidence>
<dbReference type="InterPro" id="IPR050493">
    <property type="entry name" value="FAD-dep_Monooxygenase_BioMet"/>
</dbReference>
<keyword evidence="1" id="KW-0560">Oxidoreductase</keyword>
<dbReference type="STRING" id="695939.SAMN00790413_05981"/>
<evidence type="ECO:0000256" key="2">
    <source>
        <dbReference type="ARBA" id="ARBA00023033"/>
    </source>
</evidence>
<dbReference type="Pfam" id="PF01494">
    <property type="entry name" value="FAD_binding_3"/>
    <property type="match status" value="1"/>
</dbReference>
<reference evidence="4 5" key="1">
    <citation type="submission" date="2017-04" db="EMBL/GenBank/DDBJ databases">
        <authorList>
            <person name="Afonso C.L."/>
            <person name="Miller P.J."/>
            <person name="Scott M.A."/>
            <person name="Spackman E."/>
            <person name="Goraichik I."/>
            <person name="Dimitrov K.M."/>
            <person name="Suarez D.L."/>
            <person name="Swayne D.E."/>
        </authorList>
    </citation>
    <scope>NUCLEOTIDE SEQUENCE [LARGE SCALE GENOMIC DNA]</scope>
    <source>
        <strain evidence="4 5">KR-140</strain>
    </source>
</reference>
<evidence type="ECO:0000256" key="1">
    <source>
        <dbReference type="ARBA" id="ARBA00023002"/>
    </source>
</evidence>
<gene>
    <name evidence="4" type="ORF">SAMN00790413_05981</name>
</gene>
<dbReference type="Proteomes" id="UP000192582">
    <property type="component" value="Unassembled WGS sequence"/>
</dbReference>
<dbReference type="SUPFAM" id="SSF51905">
    <property type="entry name" value="FAD/NAD(P)-binding domain"/>
    <property type="match status" value="1"/>
</dbReference>
<dbReference type="PANTHER" id="PTHR13789">
    <property type="entry name" value="MONOOXYGENASE"/>
    <property type="match status" value="1"/>
</dbReference>
<evidence type="ECO:0000259" key="3">
    <source>
        <dbReference type="Pfam" id="PF01494"/>
    </source>
</evidence>
<dbReference type="AlphaFoldDB" id="A0A1W1VVT9"/>
<dbReference type="InterPro" id="IPR002938">
    <property type="entry name" value="FAD-bd"/>
</dbReference>
<accession>A0A1W1VVT9</accession>
<organism evidence="4 5">
    <name type="scientific">Deinococcus hopiensis KR-140</name>
    <dbReference type="NCBI Taxonomy" id="695939"/>
    <lineage>
        <taxon>Bacteria</taxon>
        <taxon>Thermotogati</taxon>
        <taxon>Deinococcota</taxon>
        <taxon>Deinococci</taxon>
        <taxon>Deinococcales</taxon>
        <taxon>Deinococcaceae</taxon>
        <taxon>Deinococcus</taxon>
    </lineage>
</organism>
<name>A0A1W1VVT9_9DEIO</name>
<keyword evidence="2" id="KW-0503">Monooxygenase</keyword>
<protein>
    <submittedName>
        <fullName evidence="4">FAD binding domain-containing protein</fullName>
    </submittedName>
</protein>
<dbReference type="OrthoDB" id="9766816at2"/>
<dbReference type="RefSeq" id="WP_084051324.1">
    <property type="nucleotide sequence ID" value="NZ_FWWU01000011.1"/>
</dbReference>